<gene>
    <name evidence="1" type="ORF">METHB2_610010</name>
</gene>
<accession>A0A8S0WC58</accession>
<organism evidence="1 2">
    <name type="scientific">Candidatus Methylobacter favarea</name>
    <dbReference type="NCBI Taxonomy" id="2707345"/>
    <lineage>
        <taxon>Bacteria</taxon>
        <taxon>Pseudomonadati</taxon>
        <taxon>Pseudomonadota</taxon>
        <taxon>Gammaproteobacteria</taxon>
        <taxon>Methylococcales</taxon>
        <taxon>Methylococcaceae</taxon>
        <taxon>Methylobacter</taxon>
    </lineage>
</organism>
<dbReference type="AlphaFoldDB" id="A0A8S0WC58"/>
<name>A0A8S0WC58_9GAMM</name>
<evidence type="ECO:0000313" key="2">
    <source>
        <dbReference type="Proteomes" id="UP000494216"/>
    </source>
</evidence>
<proteinExistence type="predicted"/>
<dbReference type="EMBL" id="CADCXN010000093">
    <property type="protein sequence ID" value="CAA9892245.1"/>
    <property type="molecule type" value="Genomic_DNA"/>
</dbReference>
<keyword evidence="2" id="KW-1185">Reference proteome</keyword>
<reference evidence="1 2" key="1">
    <citation type="submission" date="2020-02" db="EMBL/GenBank/DDBJ databases">
        <authorList>
            <person name="Hogendoorn C."/>
        </authorList>
    </citation>
    <scope>NUCLEOTIDE SEQUENCE [LARGE SCALE GENOMIC DNA]</scope>
    <source>
        <strain evidence="1">METHB21</strain>
    </source>
</reference>
<dbReference type="Proteomes" id="UP000494216">
    <property type="component" value="Unassembled WGS sequence"/>
</dbReference>
<sequence length="51" mass="6144">MDALKTHLYYYLLNYNFNPKLRAIGRKTPFEAILQWYDKKPDIFVVNPNPL</sequence>
<evidence type="ECO:0000313" key="1">
    <source>
        <dbReference type="EMBL" id="CAA9892245.1"/>
    </source>
</evidence>
<protein>
    <submittedName>
        <fullName evidence="1">Uncharacterized protein</fullName>
    </submittedName>
</protein>
<comment type="caution">
    <text evidence="1">The sequence shown here is derived from an EMBL/GenBank/DDBJ whole genome shotgun (WGS) entry which is preliminary data.</text>
</comment>